<comment type="caution">
    <text evidence="3">The sequence shown here is derived from an EMBL/GenBank/DDBJ whole genome shotgun (WGS) entry which is preliminary data.</text>
</comment>
<evidence type="ECO:0000256" key="1">
    <source>
        <dbReference type="SAM" id="MobiDB-lite"/>
    </source>
</evidence>
<keyword evidence="4" id="KW-1185">Reference proteome</keyword>
<protein>
    <submittedName>
        <fullName evidence="3">Uncharacterized protein</fullName>
    </submittedName>
</protein>
<reference evidence="3 4" key="1">
    <citation type="submission" date="2015-10" db="EMBL/GenBank/DDBJ databases">
        <title>Draft genome sequence of Streptomyces sp. RV15, isolated from a marine sponge.</title>
        <authorList>
            <person name="Ruckert C."/>
            <person name="Abdelmohsen U.R."/>
            <person name="Winkler A."/>
            <person name="Hentschel U."/>
            <person name="Kalinowski J."/>
            <person name="Kampfer P."/>
            <person name="Glaeser S."/>
        </authorList>
    </citation>
    <scope>NUCLEOTIDE SEQUENCE [LARGE SCALE GENOMIC DNA]</scope>
    <source>
        <strain evidence="3 4">RV15</strain>
    </source>
</reference>
<keyword evidence="2" id="KW-0732">Signal</keyword>
<feature type="region of interest" description="Disordered" evidence="1">
    <location>
        <begin position="79"/>
        <end position="156"/>
    </location>
</feature>
<feature type="compositionally biased region" description="Basic and acidic residues" evidence="1">
    <location>
        <begin position="144"/>
        <end position="156"/>
    </location>
</feature>
<organism evidence="3 4">
    <name type="scientific">Streptomyces dysideae</name>
    <dbReference type="NCBI Taxonomy" id="909626"/>
    <lineage>
        <taxon>Bacteria</taxon>
        <taxon>Bacillati</taxon>
        <taxon>Actinomycetota</taxon>
        <taxon>Actinomycetes</taxon>
        <taxon>Kitasatosporales</taxon>
        <taxon>Streptomycetaceae</taxon>
        <taxon>Streptomyces</taxon>
    </lineage>
</organism>
<evidence type="ECO:0000313" key="3">
    <source>
        <dbReference type="EMBL" id="KUO16214.1"/>
    </source>
</evidence>
<feature type="region of interest" description="Disordered" evidence="1">
    <location>
        <begin position="26"/>
        <end position="49"/>
    </location>
</feature>
<feature type="chain" id="PRO_5007108365" evidence="2">
    <location>
        <begin position="26"/>
        <end position="156"/>
    </location>
</feature>
<dbReference type="Proteomes" id="UP000053260">
    <property type="component" value="Unassembled WGS sequence"/>
</dbReference>
<evidence type="ECO:0000313" key="4">
    <source>
        <dbReference type="Proteomes" id="UP000053260"/>
    </source>
</evidence>
<dbReference type="EMBL" id="LMXB01000093">
    <property type="protein sequence ID" value="KUO16214.1"/>
    <property type="molecule type" value="Genomic_DNA"/>
</dbReference>
<proteinExistence type="predicted"/>
<feature type="signal peptide" evidence="2">
    <location>
        <begin position="1"/>
        <end position="25"/>
    </location>
</feature>
<name>A0A101USS6_9ACTN</name>
<accession>A0A101USS6</accession>
<sequence length="156" mass="16651">MQAGKRRLRRLLALLPLLLAVPASARPQLASQQDGRDQAGGDGEDPLCRGEQVEEAVLLSGVLRDVRLISTQNCMDGVGDGAASGSPERCLVNGGRQPQVAVQRGRRNLGVGEFQPERQEGLYGGESEGSSAARPAPQYGVGAPREDRDRQRQGRP</sequence>
<dbReference type="AlphaFoldDB" id="A0A101USS6"/>
<evidence type="ECO:0000256" key="2">
    <source>
        <dbReference type="SAM" id="SignalP"/>
    </source>
</evidence>
<gene>
    <name evidence="3" type="ORF">AQJ91_36930</name>
</gene>